<name>A0A4U5NIM2_STECR</name>
<sequence length="91" mass="10175">MFRRALKMNSKSAKENGVLLMYTSKNLILENTYPISTSVTSLNAPKIARIGKVISVLRRGIKTRTESTNAAREFFSSNHGSLSTRARLWVS</sequence>
<proteinExistence type="predicted"/>
<evidence type="ECO:0000313" key="2">
    <source>
        <dbReference type="Proteomes" id="UP000298663"/>
    </source>
</evidence>
<dbReference type="EMBL" id="AZBU02000004">
    <property type="protein sequence ID" value="TKR83017.1"/>
    <property type="molecule type" value="Genomic_DNA"/>
</dbReference>
<protein>
    <submittedName>
        <fullName evidence="1">Uncharacterized protein</fullName>
    </submittedName>
</protein>
<comment type="caution">
    <text evidence="1">The sequence shown here is derived from an EMBL/GenBank/DDBJ whole genome shotgun (WGS) entry which is preliminary data.</text>
</comment>
<keyword evidence="2" id="KW-1185">Reference proteome</keyword>
<dbReference type="Proteomes" id="UP000298663">
    <property type="component" value="Unassembled WGS sequence"/>
</dbReference>
<accession>A0A4U5NIM2</accession>
<evidence type="ECO:0000313" key="1">
    <source>
        <dbReference type="EMBL" id="TKR83017.1"/>
    </source>
</evidence>
<organism evidence="1 2">
    <name type="scientific">Steinernema carpocapsae</name>
    <name type="common">Entomopathogenic nematode</name>
    <dbReference type="NCBI Taxonomy" id="34508"/>
    <lineage>
        <taxon>Eukaryota</taxon>
        <taxon>Metazoa</taxon>
        <taxon>Ecdysozoa</taxon>
        <taxon>Nematoda</taxon>
        <taxon>Chromadorea</taxon>
        <taxon>Rhabditida</taxon>
        <taxon>Tylenchina</taxon>
        <taxon>Panagrolaimomorpha</taxon>
        <taxon>Strongyloidoidea</taxon>
        <taxon>Steinernematidae</taxon>
        <taxon>Steinernema</taxon>
    </lineage>
</organism>
<reference evidence="1 2" key="1">
    <citation type="journal article" date="2015" name="Genome Biol.">
        <title>Comparative genomics of Steinernema reveals deeply conserved gene regulatory networks.</title>
        <authorList>
            <person name="Dillman A.R."/>
            <person name="Macchietto M."/>
            <person name="Porter C.F."/>
            <person name="Rogers A."/>
            <person name="Williams B."/>
            <person name="Antoshechkin I."/>
            <person name="Lee M.M."/>
            <person name="Goodwin Z."/>
            <person name="Lu X."/>
            <person name="Lewis E.E."/>
            <person name="Goodrich-Blair H."/>
            <person name="Stock S.P."/>
            <person name="Adams B.J."/>
            <person name="Sternberg P.W."/>
            <person name="Mortazavi A."/>
        </authorList>
    </citation>
    <scope>NUCLEOTIDE SEQUENCE [LARGE SCALE GENOMIC DNA]</scope>
    <source>
        <strain evidence="1 2">ALL</strain>
    </source>
</reference>
<reference evidence="1 2" key="2">
    <citation type="journal article" date="2019" name="G3 (Bethesda)">
        <title>Hybrid Assembly of the Genome of the Entomopathogenic Nematode Steinernema carpocapsae Identifies the X-Chromosome.</title>
        <authorList>
            <person name="Serra L."/>
            <person name="Macchietto M."/>
            <person name="Macias-Munoz A."/>
            <person name="McGill C.J."/>
            <person name="Rodriguez I.M."/>
            <person name="Rodriguez B."/>
            <person name="Murad R."/>
            <person name="Mortazavi A."/>
        </authorList>
    </citation>
    <scope>NUCLEOTIDE SEQUENCE [LARGE SCALE GENOMIC DNA]</scope>
    <source>
        <strain evidence="1 2">ALL</strain>
    </source>
</reference>
<dbReference type="AlphaFoldDB" id="A0A4U5NIM2"/>
<gene>
    <name evidence="1" type="ORF">L596_016674</name>
</gene>